<dbReference type="InterPro" id="IPR058355">
    <property type="entry name" value="DUF8042"/>
</dbReference>
<dbReference type="Proteomes" id="UP000271031">
    <property type="component" value="Unassembled WGS sequence"/>
</dbReference>
<comment type="caution">
    <text evidence="2">The sequence shown here is derived from an EMBL/GenBank/DDBJ whole genome shotgun (WGS) entry which is preliminary data.</text>
</comment>
<evidence type="ECO:0000259" key="1">
    <source>
        <dbReference type="Pfam" id="PF26154"/>
    </source>
</evidence>
<name>A0A3M8DWT0_9BACL</name>
<reference evidence="2 3" key="1">
    <citation type="submission" date="2018-10" db="EMBL/GenBank/DDBJ databases">
        <title>Phylogenomics of Brevibacillus.</title>
        <authorList>
            <person name="Dunlap C."/>
        </authorList>
    </citation>
    <scope>NUCLEOTIDE SEQUENCE [LARGE SCALE GENOMIC DNA]</scope>
    <source>
        <strain evidence="2 3">JCM 15716</strain>
    </source>
</reference>
<sequence>MDKYLDMMRQMIALADTCLEAIIHLHNRLADVFLEETIGLFQDILDAFSQLEQSYYLLQTILPENQLEEQLDAMREVYASLVKAYEQNDNSQVIFLLQTRLLTEYPAWKNELEQTLKPFIIT</sequence>
<organism evidence="2 3">
    <name type="scientific">Brevibacillus fluminis</name>
    <dbReference type="NCBI Taxonomy" id="511487"/>
    <lineage>
        <taxon>Bacteria</taxon>
        <taxon>Bacillati</taxon>
        <taxon>Bacillota</taxon>
        <taxon>Bacilli</taxon>
        <taxon>Bacillales</taxon>
        <taxon>Paenibacillaceae</taxon>
        <taxon>Brevibacillus</taxon>
    </lineage>
</organism>
<dbReference type="RefSeq" id="WP_122915900.1">
    <property type="nucleotide sequence ID" value="NZ_RHHQ01000002.1"/>
</dbReference>
<evidence type="ECO:0000313" key="2">
    <source>
        <dbReference type="EMBL" id="RNB92643.1"/>
    </source>
</evidence>
<keyword evidence="3" id="KW-1185">Reference proteome</keyword>
<dbReference type="AlphaFoldDB" id="A0A3M8DWT0"/>
<dbReference type="OrthoDB" id="2874105at2"/>
<protein>
    <recommendedName>
        <fullName evidence="1">DUF8042 domain-containing protein</fullName>
    </recommendedName>
</protein>
<evidence type="ECO:0000313" key="3">
    <source>
        <dbReference type="Proteomes" id="UP000271031"/>
    </source>
</evidence>
<accession>A0A3M8DWT0</accession>
<dbReference type="Pfam" id="PF26154">
    <property type="entry name" value="DUF8042"/>
    <property type="match status" value="1"/>
</dbReference>
<gene>
    <name evidence="2" type="ORF">EDM56_00400</name>
</gene>
<feature type="domain" description="DUF8042" evidence="1">
    <location>
        <begin position="1"/>
        <end position="118"/>
    </location>
</feature>
<proteinExistence type="predicted"/>
<dbReference type="EMBL" id="RHHQ01000002">
    <property type="protein sequence ID" value="RNB92643.1"/>
    <property type="molecule type" value="Genomic_DNA"/>
</dbReference>